<keyword evidence="5" id="KW-0812">Transmembrane</keyword>
<dbReference type="InterPro" id="IPR050482">
    <property type="entry name" value="Sensor_HK_TwoCompSys"/>
</dbReference>
<dbReference type="CDD" id="cd16917">
    <property type="entry name" value="HATPase_UhpB-NarQ-NarX-like"/>
    <property type="match status" value="1"/>
</dbReference>
<dbReference type="PANTHER" id="PTHR24421">
    <property type="entry name" value="NITRATE/NITRITE SENSOR PROTEIN NARX-RELATED"/>
    <property type="match status" value="1"/>
</dbReference>
<dbReference type="EMBL" id="BMQL01000018">
    <property type="protein sequence ID" value="GGR15963.1"/>
    <property type="molecule type" value="Genomic_DNA"/>
</dbReference>
<proteinExistence type="predicted"/>
<evidence type="ECO:0000256" key="5">
    <source>
        <dbReference type="SAM" id="Phobius"/>
    </source>
</evidence>
<reference evidence="7" key="2">
    <citation type="submission" date="2020-09" db="EMBL/GenBank/DDBJ databases">
        <authorList>
            <person name="Sun Q."/>
            <person name="Ohkuma M."/>
        </authorList>
    </citation>
    <scope>NUCLEOTIDE SEQUENCE</scope>
    <source>
        <strain evidence="7">JCM 31311</strain>
    </source>
</reference>
<feature type="transmembrane region" description="Helical" evidence="5">
    <location>
        <begin position="200"/>
        <end position="227"/>
    </location>
</feature>
<feature type="transmembrane region" description="Helical" evidence="5">
    <location>
        <begin position="157"/>
        <end position="180"/>
    </location>
</feature>
<dbReference type="Pfam" id="PF07730">
    <property type="entry name" value="HisKA_3"/>
    <property type="match status" value="1"/>
</dbReference>
<name>A0A918CCG5_9DEIO</name>
<evidence type="ECO:0000256" key="3">
    <source>
        <dbReference type="ARBA" id="ARBA00023012"/>
    </source>
</evidence>
<feature type="transmembrane region" description="Helical" evidence="5">
    <location>
        <begin position="83"/>
        <end position="103"/>
    </location>
</feature>
<feature type="region of interest" description="Disordered" evidence="4">
    <location>
        <begin position="616"/>
        <end position="637"/>
    </location>
</feature>
<keyword evidence="8" id="KW-1185">Reference proteome</keyword>
<comment type="caution">
    <text evidence="7">The sequence shown here is derived from an EMBL/GenBank/DDBJ whole genome shotgun (WGS) entry which is preliminary data.</text>
</comment>
<dbReference type="SMART" id="SM00387">
    <property type="entry name" value="HATPase_c"/>
    <property type="match status" value="1"/>
</dbReference>
<dbReference type="PANTHER" id="PTHR24421:SF61">
    <property type="entry name" value="OXYGEN SENSOR HISTIDINE KINASE NREB"/>
    <property type="match status" value="1"/>
</dbReference>
<keyword evidence="2 7" id="KW-0418">Kinase</keyword>
<keyword evidence="3" id="KW-0902">Two-component regulatory system</keyword>
<dbReference type="InterPro" id="IPR036890">
    <property type="entry name" value="HATPase_C_sf"/>
</dbReference>
<sequence>MQLLEDAATGGGLYPVSMTSSASPSAPAPPPVRPHPFAPRHYFGELIDPATYRHLLYHAFSLPLALLYFSLFCVSFALGAGLAVIVVGFFILVGLLWLLLACADLERLLGTALLGVNLSRRRRLRPDGLWDWTRRTLSDVGNYKAALYLALKLPFSLLVLLVGGSLLSTALVLLSAPFWGASGLSGNWLLVELNAQTYQMTVWSLAALVLGGLALMVLTVAALNLLARAWAFVSVALLTDDGEGEQAQREVQALRQGASTLAQRADPAAALGELLSQGVRATAAQGAVLLHAGQVAAEHGLPPEVTAAFAALRPALPLALSDRQAHLLRGWQPPGTLQAAALGTLVSLPVDLPATHTQPPAGPDEAAELHAFYPRGKEPSRRELEFWGAVTDQVAVAQETARLLQQARLQGSEQERARLARDLHDSVAQALYGIALGTRAARAQLSRDPARASEHLEYAVQLADGAASEMKALLFALRPDALEEGGLTAALARLSEMLTLRYHLKSTLDAPLEPTLNAEQKGALYRIAQEAVHNAVKHAQAGTVALRLHPQEGGWRLQIHDDGKGFDPGGVRGGTLGLKSMRERADDMGAQFDLRSAPAGGTTVRVHLPAARIVAHPLPERSAQTTAPSDQTIQENS</sequence>
<dbReference type="Gene3D" id="3.30.565.10">
    <property type="entry name" value="Histidine kinase-like ATPase, C-terminal domain"/>
    <property type="match status" value="1"/>
</dbReference>
<evidence type="ECO:0000313" key="8">
    <source>
        <dbReference type="Proteomes" id="UP000603865"/>
    </source>
</evidence>
<dbReference type="GO" id="GO:0046983">
    <property type="term" value="F:protein dimerization activity"/>
    <property type="evidence" value="ECO:0007669"/>
    <property type="project" value="InterPro"/>
</dbReference>
<dbReference type="GO" id="GO:0016020">
    <property type="term" value="C:membrane"/>
    <property type="evidence" value="ECO:0007669"/>
    <property type="project" value="InterPro"/>
</dbReference>
<evidence type="ECO:0000313" key="7">
    <source>
        <dbReference type="EMBL" id="GGR15963.1"/>
    </source>
</evidence>
<keyword evidence="1" id="KW-0808">Transferase</keyword>
<feature type="compositionally biased region" description="Polar residues" evidence="4">
    <location>
        <begin position="622"/>
        <end position="637"/>
    </location>
</feature>
<dbReference type="PROSITE" id="PS50109">
    <property type="entry name" value="HIS_KIN"/>
    <property type="match status" value="1"/>
</dbReference>
<gene>
    <name evidence="7" type="ORF">GCM10008957_30880</name>
</gene>
<keyword evidence="5" id="KW-1133">Transmembrane helix</keyword>
<evidence type="ECO:0000259" key="6">
    <source>
        <dbReference type="PROSITE" id="PS50109"/>
    </source>
</evidence>
<dbReference type="InterPro" id="IPR011712">
    <property type="entry name" value="Sig_transdc_His_kin_sub3_dim/P"/>
</dbReference>
<dbReference type="GO" id="GO:0000155">
    <property type="term" value="F:phosphorelay sensor kinase activity"/>
    <property type="evidence" value="ECO:0007669"/>
    <property type="project" value="InterPro"/>
</dbReference>
<organism evidence="7 8">
    <name type="scientific">Deinococcus ruber</name>
    <dbReference type="NCBI Taxonomy" id="1848197"/>
    <lineage>
        <taxon>Bacteria</taxon>
        <taxon>Thermotogati</taxon>
        <taxon>Deinococcota</taxon>
        <taxon>Deinococci</taxon>
        <taxon>Deinococcales</taxon>
        <taxon>Deinococcaceae</taxon>
        <taxon>Deinococcus</taxon>
    </lineage>
</organism>
<keyword evidence="5" id="KW-0472">Membrane</keyword>
<dbReference type="AlphaFoldDB" id="A0A918CCG5"/>
<dbReference type="SUPFAM" id="SSF55874">
    <property type="entry name" value="ATPase domain of HSP90 chaperone/DNA topoisomerase II/histidine kinase"/>
    <property type="match status" value="1"/>
</dbReference>
<evidence type="ECO:0000256" key="1">
    <source>
        <dbReference type="ARBA" id="ARBA00022679"/>
    </source>
</evidence>
<evidence type="ECO:0000256" key="2">
    <source>
        <dbReference type="ARBA" id="ARBA00022777"/>
    </source>
</evidence>
<reference evidence="7" key="1">
    <citation type="journal article" date="2014" name="Int. J. Syst. Evol. Microbiol.">
        <title>Complete genome sequence of Corynebacterium casei LMG S-19264T (=DSM 44701T), isolated from a smear-ripened cheese.</title>
        <authorList>
            <consortium name="US DOE Joint Genome Institute (JGI-PGF)"/>
            <person name="Walter F."/>
            <person name="Albersmeier A."/>
            <person name="Kalinowski J."/>
            <person name="Ruckert C."/>
        </authorList>
    </citation>
    <scope>NUCLEOTIDE SEQUENCE</scope>
    <source>
        <strain evidence="7">JCM 31311</strain>
    </source>
</reference>
<dbReference type="InterPro" id="IPR003594">
    <property type="entry name" value="HATPase_dom"/>
</dbReference>
<dbReference type="Proteomes" id="UP000603865">
    <property type="component" value="Unassembled WGS sequence"/>
</dbReference>
<accession>A0A918CCG5</accession>
<feature type="transmembrane region" description="Helical" evidence="5">
    <location>
        <begin position="55"/>
        <end position="77"/>
    </location>
</feature>
<dbReference type="Gene3D" id="1.20.5.1930">
    <property type="match status" value="1"/>
</dbReference>
<dbReference type="InterPro" id="IPR005467">
    <property type="entry name" value="His_kinase_dom"/>
</dbReference>
<feature type="domain" description="Histidine kinase" evidence="6">
    <location>
        <begin position="524"/>
        <end position="612"/>
    </location>
</feature>
<protein>
    <submittedName>
        <fullName evidence="7">Histidine kinase</fullName>
    </submittedName>
</protein>
<evidence type="ECO:0000256" key="4">
    <source>
        <dbReference type="SAM" id="MobiDB-lite"/>
    </source>
</evidence>
<dbReference type="Pfam" id="PF02518">
    <property type="entry name" value="HATPase_c"/>
    <property type="match status" value="1"/>
</dbReference>
<dbReference type="InterPro" id="IPR025828">
    <property type="entry name" value="Put_sensor_dom"/>
</dbReference>
<dbReference type="Pfam" id="PF13796">
    <property type="entry name" value="Sensor"/>
    <property type="match status" value="1"/>
</dbReference>